<reference evidence="7" key="1">
    <citation type="submission" date="2021-02" db="EMBL/GenBank/DDBJ databases">
        <authorList>
            <person name="Nowell W R."/>
        </authorList>
    </citation>
    <scope>NUCLEOTIDE SEQUENCE</scope>
</reference>
<keyword evidence="5" id="KW-0460">Magnesium</keyword>
<dbReference type="EMBL" id="CAJOBD010000526">
    <property type="protein sequence ID" value="CAF3683070.1"/>
    <property type="molecule type" value="Genomic_DNA"/>
</dbReference>
<evidence type="ECO:0000256" key="6">
    <source>
        <dbReference type="SAM" id="MobiDB-lite"/>
    </source>
</evidence>
<name>A0A818TCY5_9BILA</name>
<dbReference type="GO" id="GO:0016779">
    <property type="term" value="F:nucleotidyltransferase activity"/>
    <property type="evidence" value="ECO:0007669"/>
    <property type="project" value="UniProtKB-KW"/>
</dbReference>
<dbReference type="GO" id="GO:0001680">
    <property type="term" value="P:tRNA 3'-terminal CCA addition"/>
    <property type="evidence" value="ECO:0007669"/>
    <property type="project" value="TreeGrafter"/>
</dbReference>
<evidence type="ECO:0000256" key="5">
    <source>
        <dbReference type="ARBA" id="ARBA00022842"/>
    </source>
</evidence>
<dbReference type="GO" id="GO:1990180">
    <property type="term" value="P:mitochondrial tRNA 3'-end processing"/>
    <property type="evidence" value="ECO:0007669"/>
    <property type="project" value="TreeGrafter"/>
</dbReference>
<organism evidence="7 8">
    <name type="scientific">Rotaria sordida</name>
    <dbReference type="NCBI Taxonomy" id="392033"/>
    <lineage>
        <taxon>Eukaryota</taxon>
        <taxon>Metazoa</taxon>
        <taxon>Spiralia</taxon>
        <taxon>Gnathifera</taxon>
        <taxon>Rotifera</taxon>
        <taxon>Eurotatoria</taxon>
        <taxon>Bdelloidea</taxon>
        <taxon>Philodinida</taxon>
        <taxon>Philodinidae</taxon>
        <taxon>Rotaria</taxon>
    </lineage>
</organism>
<sequence>MNIQRHRPPPQQQQPQAPPPHQIKRRRGEGDGPTTATTNDILKLIQGDSNIELVYTRTEHFGTLILVVGTIVRKRFQVTALKRSIIRHDVPDEKIWIELELILRSHFAGHIITTVLERQLASNLGLPESSIEMFELDNRWLRCMKYQPESMILFTAIFNDQKGFDTFYTHVKCSTRYKNLSQFLLDYRYLISSINKNELLHFYKEFIINSHQTQ</sequence>
<dbReference type="PANTHER" id="PTHR46173:SF1">
    <property type="entry name" value="CCA TRNA NUCLEOTIDYLTRANSFERASE 1, MITOCHONDRIAL"/>
    <property type="match status" value="1"/>
</dbReference>
<keyword evidence="3" id="KW-0548">Nucleotidyltransferase</keyword>
<keyword evidence="2" id="KW-0819">tRNA processing</keyword>
<keyword evidence="3" id="KW-0808">Transferase</keyword>
<dbReference type="Gene3D" id="1.10.3090.10">
    <property type="entry name" value="cca-adding enzyme, domain 2"/>
    <property type="match status" value="1"/>
</dbReference>
<feature type="region of interest" description="Disordered" evidence="6">
    <location>
        <begin position="1"/>
        <end position="37"/>
    </location>
</feature>
<feature type="compositionally biased region" description="Pro residues" evidence="6">
    <location>
        <begin position="9"/>
        <end position="21"/>
    </location>
</feature>
<comment type="cofactor">
    <cofactor evidence="1">
        <name>Mg(2+)</name>
        <dbReference type="ChEBI" id="CHEBI:18420"/>
    </cofactor>
</comment>
<evidence type="ECO:0000313" key="8">
    <source>
        <dbReference type="Proteomes" id="UP000663836"/>
    </source>
</evidence>
<dbReference type="InterPro" id="IPR050264">
    <property type="entry name" value="Bact_CCA-adding_enz_type3_sf"/>
</dbReference>
<dbReference type="GO" id="GO:0000049">
    <property type="term" value="F:tRNA binding"/>
    <property type="evidence" value="ECO:0007669"/>
    <property type="project" value="TreeGrafter"/>
</dbReference>
<proteinExistence type="predicted"/>
<evidence type="ECO:0000256" key="2">
    <source>
        <dbReference type="ARBA" id="ARBA00022694"/>
    </source>
</evidence>
<accession>A0A818TCY5</accession>
<gene>
    <name evidence="7" type="ORF">JBS370_LOCUS8333</name>
</gene>
<protein>
    <submittedName>
        <fullName evidence="7">Uncharacterized protein</fullName>
    </submittedName>
</protein>
<keyword evidence="4" id="KW-0479">Metal-binding</keyword>
<dbReference type="PANTHER" id="PTHR46173">
    <property type="entry name" value="CCA TRNA NUCLEOTIDYLTRANSFERASE 1, MITOCHONDRIAL"/>
    <property type="match status" value="1"/>
</dbReference>
<dbReference type="GO" id="GO:0046872">
    <property type="term" value="F:metal ion binding"/>
    <property type="evidence" value="ECO:0007669"/>
    <property type="project" value="UniProtKB-KW"/>
</dbReference>
<evidence type="ECO:0000313" key="7">
    <source>
        <dbReference type="EMBL" id="CAF3683070.1"/>
    </source>
</evidence>
<evidence type="ECO:0000256" key="4">
    <source>
        <dbReference type="ARBA" id="ARBA00022723"/>
    </source>
</evidence>
<comment type="caution">
    <text evidence="7">The sequence shown here is derived from an EMBL/GenBank/DDBJ whole genome shotgun (WGS) entry which is preliminary data.</text>
</comment>
<evidence type="ECO:0000256" key="3">
    <source>
        <dbReference type="ARBA" id="ARBA00022695"/>
    </source>
</evidence>
<dbReference type="GO" id="GO:0005739">
    <property type="term" value="C:mitochondrion"/>
    <property type="evidence" value="ECO:0007669"/>
    <property type="project" value="TreeGrafter"/>
</dbReference>
<dbReference type="Proteomes" id="UP000663836">
    <property type="component" value="Unassembled WGS sequence"/>
</dbReference>
<dbReference type="AlphaFoldDB" id="A0A818TCY5"/>
<evidence type="ECO:0000256" key="1">
    <source>
        <dbReference type="ARBA" id="ARBA00001946"/>
    </source>
</evidence>
<dbReference type="SUPFAM" id="SSF81891">
    <property type="entry name" value="Poly A polymerase C-terminal region-like"/>
    <property type="match status" value="1"/>
</dbReference>